<evidence type="ECO:0000256" key="6">
    <source>
        <dbReference type="ARBA" id="ARBA00022683"/>
    </source>
</evidence>
<dbReference type="PROSITE" id="PS01035">
    <property type="entry name" value="PTS_EIIB_TYPE_1_CYS"/>
    <property type="match status" value="1"/>
</dbReference>
<dbReference type="Pfam" id="PF00358">
    <property type="entry name" value="PTS_EIIA_1"/>
    <property type="match status" value="1"/>
</dbReference>
<keyword evidence="6" id="KW-0598">Phosphotransferase system</keyword>
<keyword evidence="10 12" id="KW-0472">Membrane</keyword>
<keyword evidence="2" id="KW-0813">Transport</keyword>
<feature type="transmembrane region" description="Helical" evidence="12">
    <location>
        <begin position="344"/>
        <end position="366"/>
    </location>
</feature>
<evidence type="ECO:0000259" key="13">
    <source>
        <dbReference type="PROSITE" id="PS51093"/>
    </source>
</evidence>
<dbReference type="EMBL" id="DXFA01000160">
    <property type="protein sequence ID" value="HIX49247.1"/>
    <property type="molecule type" value="Genomic_DNA"/>
</dbReference>
<dbReference type="SUPFAM" id="SSF51261">
    <property type="entry name" value="Duplicated hybrid motif"/>
    <property type="match status" value="1"/>
</dbReference>
<dbReference type="InterPro" id="IPR013013">
    <property type="entry name" value="PTS_EIIC_1"/>
</dbReference>
<feature type="transmembrane region" description="Helical" evidence="12">
    <location>
        <begin position="443"/>
        <end position="465"/>
    </location>
</feature>
<dbReference type="GO" id="GO:0016301">
    <property type="term" value="F:kinase activity"/>
    <property type="evidence" value="ECO:0007669"/>
    <property type="project" value="UniProtKB-KW"/>
</dbReference>
<dbReference type="GO" id="GO:0090589">
    <property type="term" value="F:protein-phosphocysteine-trehalose phosphotransferase system transporter activity"/>
    <property type="evidence" value="ECO:0007669"/>
    <property type="project" value="TreeGrafter"/>
</dbReference>
<evidence type="ECO:0000259" key="15">
    <source>
        <dbReference type="PROSITE" id="PS51103"/>
    </source>
</evidence>
<feature type="domain" description="PTS EIIC type-1" evidence="15">
    <location>
        <begin position="107"/>
        <end position="481"/>
    </location>
</feature>
<evidence type="ECO:0000256" key="7">
    <source>
        <dbReference type="ARBA" id="ARBA00022692"/>
    </source>
</evidence>
<dbReference type="GO" id="GO:0005886">
    <property type="term" value="C:plasma membrane"/>
    <property type="evidence" value="ECO:0007669"/>
    <property type="project" value="UniProtKB-SubCell"/>
</dbReference>
<evidence type="ECO:0000256" key="3">
    <source>
        <dbReference type="ARBA" id="ARBA00022475"/>
    </source>
</evidence>
<feature type="domain" description="PTS EIIB type-1" evidence="14">
    <location>
        <begin position="5"/>
        <end position="87"/>
    </location>
</feature>
<feature type="active site" description="Phosphocysteine intermediate; for EIIB activity" evidence="11">
    <location>
        <position position="27"/>
    </location>
</feature>
<organism evidence="16 17">
    <name type="scientific">Candidatus Mediterraneibacter caccavium</name>
    <dbReference type="NCBI Taxonomy" id="2838661"/>
    <lineage>
        <taxon>Bacteria</taxon>
        <taxon>Bacillati</taxon>
        <taxon>Bacillota</taxon>
        <taxon>Clostridia</taxon>
        <taxon>Lachnospirales</taxon>
        <taxon>Lachnospiraceae</taxon>
        <taxon>Mediterraneibacter</taxon>
    </lineage>
</organism>
<evidence type="ECO:0000256" key="11">
    <source>
        <dbReference type="PROSITE-ProRule" id="PRU00421"/>
    </source>
</evidence>
<dbReference type="NCBIfam" id="TIGR00826">
    <property type="entry name" value="EIIB_glc"/>
    <property type="match status" value="1"/>
</dbReference>
<sequence>MGKYENDVKRLLELVGGKENIQAVSHCMTRMRFVLVDSKKANEEEIENLPSVKGTFTQAGQYQVIIGNDVASFYNEFTAYAGIEGVSKDAVKAAAKTNQNPVQKIMGALGEIFAPLIPALICGGLVLGFRNVIDSIDLFENGTKTLVEISQFWAGVDSFLWLIGEAVFHLLPVGIVWSITKKMGTTQILGIILGLTLVSSQLLNGFNVATTPADEIPVWDFGFAKVQMIGYQGQVIAAMMAGFVLVYLEKFFKKICPEVISMIVVPFCSLVPAVFIAHMVVGPIGWTIGNAIGDVVYAGLTSDFRFLFAAVFGLLYAPLVMTGLHHMTNAIDSQLLNTPAQSTILWPMIALSNIAQGSSVLAMSVLQKKNERAQQVNVPACISCYLGVTEPALFGVNLKYVFPLVCGMIGSCCAAMISVGFGVEALSIGVGGLPGILSIKAQYYPIFLLAMAVAIVVPFVLTFIVGKIKLSREDRFGKKNTVKAEGAQAADTVDAVSEKSAALEEKNASGSADAAKAAAGNGQDVKELKSILDGKVIPITEVEDEVFSQKIMGDGVTIEPTNTVVTAPADCDVSVVMADTGHACGLTLANGVELLIHVGVDTVDMGGDGFKLLVKEGDHVKAGQPLIQFDPEKIRAAGHPCTTMLIVTAEGSASGITMHTGMDVKAGETVVISWE</sequence>
<dbReference type="Pfam" id="PF00367">
    <property type="entry name" value="PTS_EIIB"/>
    <property type="match status" value="1"/>
</dbReference>
<reference evidence="16" key="1">
    <citation type="journal article" date="2021" name="PeerJ">
        <title>Extensive microbial diversity within the chicken gut microbiome revealed by metagenomics and culture.</title>
        <authorList>
            <person name="Gilroy R."/>
            <person name="Ravi A."/>
            <person name="Getino M."/>
            <person name="Pursley I."/>
            <person name="Horton D.L."/>
            <person name="Alikhan N.F."/>
            <person name="Baker D."/>
            <person name="Gharbi K."/>
            <person name="Hall N."/>
            <person name="Watson M."/>
            <person name="Adriaenssens E.M."/>
            <person name="Foster-Nyarko E."/>
            <person name="Jarju S."/>
            <person name="Secka A."/>
            <person name="Antonio M."/>
            <person name="Oren A."/>
            <person name="Chaudhuri R.R."/>
            <person name="La Ragione R."/>
            <person name="Hildebrand F."/>
            <person name="Pallen M.J."/>
        </authorList>
    </citation>
    <scope>NUCLEOTIDE SEQUENCE</scope>
    <source>
        <strain evidence="16">ChiSjej5B23-15282</strain>
    </source>
</reference>
<evidence type="ECO:0000313" key="16">
    <source>
        <dbReference type="EMBL" id="HIX49247.1"/>
    </source>
</evidence>
<feature type="transmembrane region" description="Helical" evidence="12">
    <location>
        <begin position="260"/>
        <end position="278"/>
    </location>
</feature>
<keyword evidence="9 12" id="KW-1133">Transmembrane helix</keyword>
<evidence type="ECO:0000256" key="8">
    <source>
        <dbReference type="ARBA" id="ARBA00022777"/>
    </source>
</evidence>
<dbReference type="NCBIfam" id="NF008236">
    <property type="entry name" value="PRK11007.1"/>
    <property type="match status" value="1"/>
</dbReference>
<proteinExistence type="predicted"/>
<dbReference type="InterPro" id="IPR050558">
    <property type="entry name" value="PTS_Sugar-Specific_Components"/>
</dbReference>
<dbReference type="NCBIfam" id="TIGR01992">
    <property type="entry name" value="PTS-IIBC-Tre"/>
    <property type="match status" value="1"/>
</dbReference>
<keyword evidence="4" id="KW-0762">Sugar transport</keyword>
<dbReference type="AlphaFoldDB" id="A0A9D1VZS3"/>
<dbReference type="PROSITE" id="PS51093">
    <property type="entry name" value="PTS_EIIA_TYPE_1"/>
    <property type="match status" value="1"/>
</dbReference>
<dbReference type="Pfam" id="PF02378">
    <property type="entry name" value="PTS_EIIC"/>
    <property type="match status" value="1"/>
</dbReference>
<dbReference type="NCBIfam" id="TIGR00830">
    <property type="entry name" value="PTBA"/>
    <property type="match status" value="1"/>
</dbReference>
<feature type="transmembrane region" description="Helical" evidence="12">
    <location>
        <begin position="400"/>
        <end position="423"/>
    </location>
</feature>
<dbReference type="InterPro" id="IPR001127">
    <property type="entry name" value="PTS_EIIA_1_perm"/>
</dbReference>
<feature type="transmembrane region" description="Helical" evidence="12">
    <location>
        <begin position="284"/>
        <end position="300"/>
    </location>
</feature>
<name>A0A9D1VZS3_9FIRM</name>
<dbReference type="InterPro" id="IPR011296">
    <property type="entry name" value="PTS_IIBC_treh"/>
</dbReference>
<dbReference type="Gene3D" id="3.30.1360.60">
    <property type="entry name" value="Glucose permease domain IIB"/>
    <property type="match status" value="1"/>
</dbReference>
<feature type="transmembrane region" description="Helical" evidence="12">
    <location>
        <begin position="229"/>
        <end position="248"/>
    </location>
</feature>
<dbReference type="PROSITE" id="PS51098">
    <property type="entry name" value="PTS_EIIB_TYPE_1"/>
    <property type="match status" value="1"/>
</dbReference>
<protein>
    <submittedName>
        <fullName evidence="16">PTS system trehalose-specific EIIBC component</fullName>
        <ecNumber evidence="16">2.7.1.201</ecNumber>
    </submittedName>
</protein>
<dbReference type="EC" id="2.7.1.201" evidence="16"/>
<evidence type="ECO:0000256" key="5">
    <source>
        <dbReference type="ARBA" id="ARBA00022679"/>
    </source>
</evidence>
<dbReference type="Gene3D" id="2.70.70.10">
    <property type="entry name" value="Glucose Permease (Domain IIA)"/>
    <property type="match status" value="1"/>
</dbReference>
<comment type="subcellular location">
    <subcellularLocation>
        <location evidence="1">Cell membrane</location>
        <topology evidence="1">Multi-pass membrane protein</topology>
    </subcellularLocation>
</comment>
<accession>A0A9D1VZS3</accession>
<evidence type="ECO:0000256" key="4">
    <source>
        <dbReference type="ARBA" id="ARBA00022597"/>
    </source>
</evidence>
<evidence type="ECO:0000256" key="1">
    <source>
        <dbReference type="ARBA" id="ARBA00004651"/>
    </source>
</evidence>
<feature type="transmembrane region" description="Helical" evidence="12">
    <location>
        <begin position="112"/>
        <end position="133"/>
    </location>
</feature>
<dbReference type="GO" id="GO:0009401">
    <property type="term" value="P:phosphoenolpyruvate-dependent sugar phosphotransferase system"/>
    <property type="evidence" value="ECO:0007669"/>
    <property type="project" value="UniProtKB-KW"/>
</dbReference>
<dbReference type="FunFam" id="3.30.1360.60:FF:000001">
    <property type="entry name" value="PTS system glucose-specific IIBC component PtsG"/>
    <property type="match status" value="1"/>
</dbReference>
<dbReference type="InterPro" id="IPR011055">
    <property type="entry name" value="Dup_hybrid_motif"/>
</dbReference>
<dbReference type="Proteomes" id="UP000824243">
    <property type="component" value="Unassembled WGS sequence"/>
</dbReference>
<dbReference type="PROSITE" id="PS51103">
    <property type="entry name" value="PTS_EIIC_TYPE_1"/>
    <property type="match status" value="1"/>
</dbReference>
<gene>
    <name evidence="16" type="primary">treP</name>
    <name evidence="16" type="ORF">H9981_09615</name>
</gene>
<evidence type="ECO:0000256" key="10">
    <source>
        <dbReference type="ARBA" id="ARBA00023136"/>
    </source>
</evidence>
<dbReference type="GO" id="GO:0015574">
    <property type="term" value="F:trehalose transmembrane transporter activity"/>
    <property type="evidence" value="ECO:0007669"/>
    <property type="project" value="InterPro"/>
</dbReference>
<feature type="transmembrane region" description="Helical" evidence="12">
    <location>
        <begin position="188"/>
        <end position="209"/>
    </location>
</feature>
<comment type="caution">
    <text evidence="16">The sequence shown here is derived from an EMBL/GenBank/DDBJ whole genome shotgun (WGS) entry which is preliminary data.</text>
</comment>
<reference evidence="16" key="2">
    <citation type="submission" date="2021-04" db="EMBL/GenBank/DDBJ databases">
        <authorList>
            <person name="Gilroy R."/>
        </authorList>
    </citation>
    <scope>NUCLEOTIDE SEQUENCE</scope>
    <source>
        <strain evidence="16">ChiSjej5B23-15282</strain>
    </source>
</reference>
<dbReference type="InterPro" id="IPR001996">
    <property type="entry name" value="PTS_IIB_1"/>
</dbReference>
<dbReference type="SUPFAM" id="SSF55604">
    <property type="entry name" value="Glucose permease domain IIB"/>
    <property type="match status" value="1"/>
</dbReference>
<evidence type="ECO:0000259" key="14">
    <source>
        <dbReference type="PROSITE" id="PS51098"/>
    </source>
</evidence>
<keyword evidence="7 12" id="KW-0812">Transmembrane</keyword>
<dbReference type="PROSITE" id="PS00371">
    <property type="entry name" value="PTS_EIIA_TYPE_1_HIS"/>
    <property type="match status" value="1"/>
</dbReference>
<evidence type="ECO:0000256" key="9">
    <source>
        <dbReference type="ARBA" id="ARBA00022989"/>
    </source>
</evidence>
<dbReference type="PANTHER" id="PTHR30175">
    <property type="entry name" value="PHOSPHOTRANSFERASE SYSTEM TRANSPORT PROTEIN"/>
    <property type="match status" value="1"/>
</dbReference>
<keyword evidence="3" id="KW-1003">Cell membrane</keyword>
<feature type="domain" description="PTS EIIA type-1" evidence="13">
    <location>
        <begin position="544"/>
        <end position="649"/>
    </location>
</feature>
<evidence type="ECO:0000256" key="12">
    <source>
        <dbReference type="SAM" id="Phobius"/>
    </source>
</evidence>
<keyword evidence="5 16" id="KW-0808">Transferase</keyword>
<dbReference type="InterPro" id="IPR018113">
    <property type="entry name" value="PTrfase_EIIB_Cys"/>
</dbReference>
<dbReference type="FunFam" id="2.70.70.10:FF:000001">
    <property type="entry name" value="PTS system glucose-specific IIA component"/>
    <property type="match status" value="1"/>
</dbReference>
<dbReference type="InterPro" id="IPR036878">
    <property type="entry name" value="Glu_permease_IIB"/>
</dbReference>
<feature type="transmembrane region" description="Helical" evidence="12">
    <location>
        <begin position="307"/>
        <end position="324"/>
    </location>
</feature>
<dbReference type="CDD" id="cd00212">
    <property type="entry name" value="PTS_IIB_glc"/>
    <property type="match status" value="1"/>
</dbReference>
<evidence type="ECO:0000256" key="2">
    <source>
        <dbReference type="ARBA" id="ARBA00022448"/>
    </source>
</evidence>
<dbReference type="InterPro" id="IPR003352">
    <property type="entry name" value="PTS_EIIC"/>
</dbReference>
<dbReference type="GO" id="GO:0008982">
    <property type="term" value="F:protein-N(PI)-phosphohistidine-sugar phosphotransferase activity"/>
    <property type="evidence" value="ECO:0007669"/>
    <property type="project" value="InterPro"/>
</dbReference>
<dbReference type="PANTHER" id="PTHR30175:SF4">
    <property type="entry name" value="PTS SYSTEM TREHALOSE-SPECIFIC EIIBC COMPONENT"/>
    <property type="match status" value="1"/>
</dbReference>
<keyword evidence="8" id="KW-0418">Kinase</keyword>
<evidence type="ECO:0000313" key="17">
    <source>
        <dbReference type="Proteomes" id="UP000824243"/>
    </source>
</evidence>
<feature type="transmembrane region" description="Helical" evidence="12">
    <location>
        <begin position="153"/>
        <end position="176"/>
    </location>
</feature>